<dbReference type="VEuPathDB" id="FungiDB:EYZ11_008373"/>
<gene>
    <name evidence="1" type="ORF">EYZ11_008373</name>
</gene>
<accession>A0A4S3JCU6</accession>
<sequence>MLIMDSNPELAPWDRVARRWGLLKYI</sequence>
<comment type="caution">
    <text evidence="1">The sequence shown here is derived from an EMBL/GenBank/DDBJ whole genome shotgun (WGS) entry which is preliminary data.</text>
</comment>
<proteinExistence type="predicted"/>
<evidence type="ECO:0000313" key="1">
    <source>
        <dbReference type="EMBL" id="THC92158.1"/>
    </source>
</evidence>
<reference evidence="1 2" key="1">
    <citation type="submission" date="2019-03" db="EMBL/GenBank/DDBJ databases">
        <title>The genome sequence of a newly discovered highly antifungal drug resistant Aspergillus species, Aspergillus tanneri NIH 1004.</title>
        <authorList>
            <person name="Mounaud S."/>
            <person name="Singh I."/>
            <person name="Joardar V."/>
            <person name="Pakala S."/>
            <person name="Pakala S."/>
            <person name="Venepally P."/>
            <person name="Hoover J."/>
            <person name="Nierman W."/>
            <person name="Chung J."/>
            <person name="Losada L."/>
        </authorList>
    </citation>
    <scope>NUCLEOTIDE SEQUENCE [LARGE SCALE GENOMIC DNA]</scope>
    <source>
        <strain evidence="1 2">NIH1004</strain>
    </source>
</reference>
<name>A0A4S3JCU6_9EURO</name>
<organism evidence="1 2">
    <name type="scientific">Aspergillus tanneri</name>
    <dbReference type="NCBI Taxonomy" id="1220188"/>
    <lineage>
        <taxon>Eukaryota</taxon>
        <taxon>Fungi</taxon>
        <taxon>Dikarya</taxon>
        <taxon>Ascomycota</taxon>
        <taxon>Pezizomycotina</taxon>
        <taxon>Eurotiomycetes</taxon>
        <taxon>Eurotiomycetidae</taxon>
        <taxon>Eurotiales</taxon>
        <taxon>Aspergillaceae</taxon>
        <taxon>Aspergillus</taxon>
        <taxon>Aspergillus subgen. Circumdati</taxon>
    </lineage>
</organism>
<protein>
    <submittedName>
        <fullName evidence="1">Uncharacterized protein</fullName>
    </submittedName>
</protein>
<keyword evidence="2" id="KW-1185">Reference proteome</keyword>
<dbReference type="Proteomes" id="UP000308092">
    <property type="component" value="Unassembled WGS sequence"/>
</dbReference>
<evidence type="ECO:0000313" key="2">
    <source>
        <dbReference type="Proteomes" id="UP000308092"/>
    </source>
</evidence>
<dbReference type="EMBL" id="SOSA01000355">
    <property type="protein sequence ID" value="THC92158.1"/>
    <property type="molecule type" value="Genomic_DNA"/>
</dbReference>
<dbReference type="AlphaFoldDB" id="A0A4S3JCU6"/>